<dbReference type="PANTHER" id="PTHR10937">
    <property type="entry name" value="GLUCOSAMINE--FRUCTOSE-6-PHOSPHATE AMINOTRANSFERASE, ISOMERIZING"/>
    <property type="match status" value="1"/>
</dbReference>
<comment type="function">
    <text evidence="1">Catalyzes the conversion of a range of fructosamine 6-phosphates to glucose 6-phosphate and a free amino acid.</text>
</comment>
<keyword evidence="1" id="KW-0119">Carbohydrate metabolism</keyword>
<dbReference type="CDD" id="cd05009">
    <property type="entry name" value="SIS_GlmS_GlmD_2"/>
    <property type="match status" value="1"/>
</dbReference>
<proteinExistence type="predicted"/>
<evidence type="ECO:0000256" key="1">
    <source>
        <dbReference type="PIRNR" id="PIRNR009290"/>
    </source>
</evidence>
<dbReference type="Pfam" id="PF01380">
    <property type="entry name" value="SIS"/>
    <property type="match status" value="2"/>
</dbReference>
<protein>
    <recommendedName>
        <fullName evidence="1">Fructosamine deglycase</fullName>
        <ecNumber evidence="1">3.5.-.-</ecNumber>
    </recommendedName>
</protein>
<name>A0ABV9JSN2_9BACI</name>
<dbReference type="SUPFAM" id="SSF53697">
    <property type="entry name" value="SIS domain"/>
    <property type="match status" value="1"/>
</dbReference>
<dbReference type="PIRSF" id="PIRSF009290">
    <property type="entry name" value="FrlB"/>
    <property type="match status" value="1"/>
</dbReference>
<dbReference type="Gene3D" id="1.10.10.2240">
    <property type="match status" value="1"/>
</dbReference>
<evidence type="ECO:0000259" key="3">
    <source>
        <dbReference type="PROSITE" id="PS51464"/>
    </source>
</evidence>
<keyword evidence="2" id="KW-0175">Coiled coil</keyword>
<keyword evidence="1" id="KW-0378">Hydrolase</keyword>
<accession>A0ABV9JSN2</accession>
<evidence type="ECO:0000256" key="2">
    <source>
        <dbReference type="SAM" id="Coils"/>
    </source>
</evidence>
<dbReference type="PANTHER" id="PTHR10937:SF14">
    <property type="entry name" value="FRUCTOSELYSINE 6-PHOSPHATE DEGLYCASE"/>
    <property type="match status" value="1"/>
</dbReference>
<sequence>MIENKERTLEQLESVFKAYEQREIERVFLVACGGSRALMVPSKYLIDREAKKITAEVYNSNEFIHLNPGTLNEKSLVILCSHKGKTPETTDAAQFAKDKGALTISLMYIEDAPLKRASNYTINYSWAPAGSKEQYSEIMNYGILYRLTLKLLSIKENNQKYDKLINSLEGLEKAFDKANVQYRAKAKEYAEKVKDENIIYTIASGSNYGIAYTFADCILMEMQWIHSHPIHAGEFFHGPFEIVDKDVPFILLKGLDETRPLEERAEVFLKKYTDKLLTIDAACLDLSDLDDDIKGYLAPMVINYVLRLHAVALAEVRNHPLPTRRYMFKVDY</sequence>
<dbReference type="InterPro" id="IPR001347">
    <property type="entry name" value="SIS_dom"/>
</dbReference>
<comment type="subunit">
    <text evidence="1">Homooctamer.</text>
</comment>
<dbReference type="Gene3D" id="3.40.50.10490">
    <property type="entry name" value="Glucose-6-phosphate isomerase like protein, domain 1"/>
    <property type="match status" value="1"/>
</dbReference>
<reference evidence="5" key="1">
    <citation type="journal article" date="2019" name="Int. J. Syst. Evol. Microbiol.">
        <title>The Global Catalogue of Microorganisms (GCM) 10K type strain sequencing project: providing services to taxonomists for standard genome sequencing and annotation.</title>
        <authorList>
            <consortium name="The Broad Institute Genomics Platform"/>
            <consortium name="The Broad Institute Genome Sequencing Center for Infectious Disease"/>
            <person name="Wu L."/>
            <person name="Ma J."/>
        </authorList>
    </citation>
    <scope>NUCLEOTIDE SEQUENCE [LARGE SCALE GENOMIC DNA]</scope>
    <source>
        <strain evidence="5">CCUG 37257</strain>
    </source>
</reference>
<organism evidence="4 5">
    <name type="scientific">Oceanobacillus aidingensis</name>
    <dbReference type="NCBI Taxonomy" id="645964"/>
    <lineage>
        <taxon>Bacteria</taxon>
        <taxon>Bacillati</taxon>
        <taxon>Bacillota</taxon>
        <taxon>Bacilli</taxon>
        <taxon>Bacillales</taxon>
        <taxon>Bacillaceae</taxon>
        <taxon>Oceanobacillus</taxon>
    </lineage>
</organism>
<gene>
    <name evidence="4" type="ORF">ACFO3P_00550</name>
</gene>
<feature type="coiled-coil region" evidence="2">
    <location>
        <begin position="154"/>
        <end position="188"/>
    </location>
</feature>
<keyword evidence="5" id="KW-1185">Reference proteome</keyword>
<evidence type="ECO:0000313" key="5">
    <source>
        <dbReference type="Proteomes" id="UP001595988"/>
    </source>
</evidence>
<dbReference type="EMBL" id="JBHSFT010000001">
    <property type="protein sequence ID" value="MFC4660722.1"/>
    <property type="molecule type" value="Genomic_DNA"/>
</dbReference>
<dbReference type="Proteomes" id="UP001595988">
    <property type="component" value="Unassembled WGS sequence"/>
</dbReference>
<dbReference type="CDD" id="cd05710">
    <property type="entry name" value="SIS_1"/>
    <property type="match status" value="1"/>
</dbReference>
<dbReference type="InterPro" id="IPR024713">
    <property type="entry name" value="Fructosamine_deglycase_FrlB"/>
</dbReference>
<dbReference type="EC" id="3.5.-.-" evidence="1"/>
<dbReference type="InterPro" id="IPR035488">
    <property type="entry name" value="FrlB_SIS"/>
</dbReference>
<dbReference type="PROSITE" id="PS51464">
    <property type="entry name" value="SIS"/>
    <property type="match status" value="1"/>
</dbReference>
<evidence type="ECO:0000313" key="4">
    <source>
        <dbReference type="EMBL" id="MFC4660722.1"/>
    </source>
</evidence>
<comment type="caution">
    <text evidence="4">The sequence shown here is derived from an EMBL/GenBank/DDBJ whole genome shotgun (WGS) entry which is preliminary data.</text>
</comment>
<dbReference type="InterPro" id="IPR035490">
    <property type="entry name" value="GlmS/FrlB_SIS"/>
</dbReference>
<feature type="domain" description="SIS" evidence="3">
    <location>
        <begin position="15"/>
        <end position="157"/>
    </location>
</feature>
<dbReference type="RefSeq" id="WP_379542042.1">
    <property type="nucleotide sequence ID" value="NZ_JBHSFT010000001.1"/>
</dbReference>
<dbReference type="Gene3D" id="3.40.50.12570">
    <property type="match status" value="1"/>
</dbReference>
<dbReference type="InterPro" id="IPR046348">
    <property type="entry name" value="SIS_dom_sf"/>
</dbReference>